<gene>
    <name evidence="1" type="ORF">C7V51_14345</name>
</gene>
<dbReference type="AlphaFoldDB" id="A0AAD1EN87"/>
<sequence length="266" mass="27694">MKLIRSLHGGIVFVAIVCVLAALGPAVPAANAQSSLRNQIPIVAGTAIELPGARWCTAGAVLESRSWTSLVAPFARATRYVVMAKHCADMGEAIRVGDAEVGTVTWESTTYDVEIATVPPSAVQRPVCSGASQLHHCTIPSFTPRAVGRIVLNRGVVPQAVPVTGTGIPAADEHFCTSGAFSWTDCRFRIVDNPPNTRVVGQVTARSLSGRGVVPGDSGGPVASINGTLYGIIIVQGTGANTGLVGYLPIERIFQDLGYSYDIASA</sequence>
<reference evidence="1 2" key="1">
    <citation type="submission" date="2018-03" db="EMBL/GenBank/DDBJ databases">
        <title>Bacteriophage NCPPB3778 and a type I-E CRISPR drive the evolution of the US Biological Select Agent, Rathayibacter toxicus.</title>
        <authorList>
            <person name="Davis E.W.II."/>
            <person name="Tabima J.F."/>
            <person name="Weisberg A.J."/>
            <person name="Dantas Lopes L."/>
            <person name="Wiseman M.S."/>
            <person name="Wiseman M.S."/>
            <person name="Pupko T."/>
            <person name="Belcher M.S."/>
            <person name="Sechler A.J."/>
            <person name="Tancos M.A."/>
            <person name="Schroeder B.K."/>
            <person name="Murray T.D."/>
            <person name="Luster D.G."/>
            <person name="Schneider W.L."/>
            <person name="Rogers E."/>
            <person name="Andreote F.D."/>
            <person name="Grunwald N.J."/>
            <person name="Putnam M.L."/>
            <person name="Chang J.H."/>
        </authorList>
    </citation>
    <scope>NUCLEOTIDE SEQUENCE [LARGE SCALE GENOMIC DNA]</scope>
    <source>
        <strain evidence="1 2">NCCPB 2253</strain>
    </source>
</reference>
<dbReference type="InterPro" id="IPR043504">
    <property type="entry name" value="Peptidase_S1_PA_chymotrypsin"/>
</dbReference>
<dbReference type="RefSeq" id="WP_104266138.1">
    <property type="nucleotide sequence ID" value="NZ_CP028130.1"/>
</dbReference>
<dbReference type="Proteomes" id="UP000283946">
    <property type="component" value="Chromosome"/>
</dbReference>
<dbReference type="InterPro" id="IPR033116">
    <property type="entry name" value="TRYPSIN_SER"/>
</dbReference>
<dbReference type="SUPFAM" id="SSF50494">
    <property type="entry name" value="Trypsin-like serine proteases"/>
    <property type="match status" value="1"/>
</dbReference>
<dbReference type="KEGG" id="ria:C7V51_14345"/>
<evidence type="ECO:0000313" key="1">
    <source>
        <dbReference type="EMBL" id="AZZ56926.1"/>
    </source>
</evidence>
<accession>A0AAD1EN87</accession>
<protein>
    <submittedName>
        <fullName evidence="1">Uncharacterized protein</fullName>
    </submittedName>
</protein>
<proteinExistence type="predicted"/>
<evidence type="ECO:0000313" key="2">
    <source>
        <dbReference type="Proteomes" id="UP000283946"/>
    </source>
</evidence>
<dbReference type="InterPro" id="IPR009003">
    <property type="entry name" value="Peptidase_S1_PA"/>
</dbReference>
<name>A0AAD1EN87_9MICO</name>
<organism evidence="1 2">
    <name type="scientific">Rathayibacter iranicus</name>
    <dbReference type="NCBI Taxonomy" id="59737"/>
    <lineage>
        <taxon>Bacteria</taxon>
        <taxon>Bacillati</taxon>
        <taxon>Actinomycetota</taxon>
        <taxon>Actinomycetes</taxon>
        <taxon>Micrococcales</taxon>
        <taxon>Microbacteriaceae</taxon>
        <taxon>Rathayibacter</taxon>
    </lineage>
</organism>
<dbReference type="Gene3D" id="2.40.10.10">
    <property type="entry name" value="Trypsin-like serine proteases"/>
    <property type="match status" value="2"/>
</dbReference>
<dbReference type="EMBL" id="CP028130">
    <property type="protein sequence ID" value="AZZ56926.1"/>
    <property type="molecule type" value="Genomic_DNA"/>
</dbReference>
<dbReference type="PROSITE" id="PS00135">
    <property type="entry name" value="TRYPSIN_SER"/>
    <property type="match status" value="1"/>
</dbReference>